<sequence length="780" mass="86139">MKKKNIFKSIFCSVMVLNATSSGLANAEENTNSGDSEVITNTNESTNSLEEAVAANSTVNSESEENSSNENNITGSSNSSNLNYEGAVTFVTRNGNQTVHFTNSSEEIQKTDDEGNIANQGDAGGGISKSYFIGWSNVPNYDGSQEDSKVFYGHEAISRAFPEGLKGGEKLYAFYLTANSAMSFSNRLAGDLKINKNIDDLSTMFKKFELANEDNQNSSTYYVNNDLGDTSLVNLGANFHLNPYITTAIRRSSYYHHPGNLDYGASPKDDFILNPLNLNNLKEKIKDLENKYTYVDLHVKLDSRINVADKLNFAFKSYAFRPIAILRGDYSALMESEIVTPNEDPNSKIILTTNGEKEFIVRTRIRTKWDIPNATAEEAIKDMELISNSDKNFSISKENLLRIARGGSDPIEINGHIQGGANLYSVNMFGITFGGPTDIEKQEANAKILNFKPAYVVFNLNSPFKADAEQNLGRSRVALNGSLDNDIFDMREKPKYSTVPAENIVGEAMPDAPRIEDYNFEGYNTMADGSGTSFDGNTLVDKSMLTNGEVTVYAQWSTNVMFNKNSSSLDDTADQNLASLAVKYNGNLNNDILRGGTVPTTTLEGYTFKEWNTKADGTGETLDLSRGVVRPVTYFAVWEQNRITKVPKNPPVAEDKPSVEFKNPDNYPTVDKPSVEFKNPDNYPTVDKPSVEFKNPDNYPTIDKPSVEFKNPPVAEDKPSAKIKLSEPISGIEIKEEQELQTKEKAKKILTKTGLTNQSLGLGAVSLAILILLARKRKLK</sequence>
<feature type="signal peptide" evidence="4">
    <location>
        <begin position="1"/>
        <end position="27"/>
    </location>
</feature>
<dbReference type="Gene3D" id="2.60.40.4270">
    <property type="entry name" value="Listeria-Bacteroides repeat domain"/>
    <property type="match status" value="2"/>
</dbReference>
<comment type="caution">
    <text evidence="5">The sequence shown here is derived from an EMBL/GenBank/DDBJ whole genome shotgun (WGS) entry which is preliminary data.</text>
</comment>
<feature type="transmembrane region" description="Helical" evidence="3">
    <location>
        <begin position="755"/>
        <end position="774"/>
    </location>
</feature>
<evidence type="ECO:0000256" key="2">
    <source>
        <dbReference type="SAM" id="MobiDB-lite"/>
    </source>
</evidence>
<feature type="compositionally biased region" description="Low complexity" evidence="2">
    <location>
        <begin position="68"/>
        <end position="80"/>
    </location>
</feature>
<keyword evidence="6" id="KW-1185">Reference proteome</keyword>
<feature type="compositionally biased region" description="Basic and acidic residues" evidence="2">
    <location>
        <begin position="653"/>
        <end position="663"/>
    </location>
</feature>
<protein>
    <submittedName>
        <fullName evidence="5">InlB B-repeat-containing protein</fullName>
    </submittedName>
</protein>
<dbReference type="RefSeq" id="WP_179941860.1">
    <property type="nucleotide sequence ID" value="NZ_JACBYF010000027.1"/>
</dbReference>
<organism evidence="5 6">
    <name type="scientific">Gemelliphila palaticanis</name>
    <dbReference type="NCBI Taxonomy" id="81950"/>
    <lineage>
        <taxon>Bacteria</taxon>
        <taxon>Bacillati</taxon>
        <taxon>Bacillota</taxon>
        <taxon>Bacilli</taxon>
        <taxon>Bacillales</taxon>
        <taxon>Gemellaceae</taxon>
        <taxon>Gemelliphila</taxon>
    </lineage>
</organism>
<feature type="chain" id="PRO_5047426326" evidence="4">
    <location>
        <begin position="28"/>
        <end position="780"/>
    </location>
</feature>
<dbReference type="Pfam" id="PF09479">
    <property type="entry name" value="Flg_new"/>
    <property type="match status" value="2"/>
</dbReference>
<keyword evidence="3" id="KW-0472">Membrane</keyword>
<evidence type="ECO:0000313" key="6">
    <source>
        <dbReference type="Proteomes" id="UP000531840"/>
    </source>
</evidence>
<feature type="region of interest" description="Disordered" evidence="2">
    <location>
        <begin position="648"/>
        <end position="721"/>
    </location>
</feature>
<gene>
    <name evidence="5" type="ORF">HZY85_07835</name>
</gene>
<keyword evidence="3" id="KW-1133">Transmembrane helix</keyword>
<evidence type="ECO:0000256" key="1">
    <source>
        <dbReference type="ARBA" id="ARBA00004196"/>
    </source>
</evidence>
<reference evidence="5 6" key="1">
    <citation type="submission" date="2020-07" db="EMBL/GenBank/DDBJ databases">
        <title>MOT database genomes.</title>
        <authorList>
            <person name="Joseph S."/>
            <person name="Aduse-Opoku J."/>
            <person name="Hashim A."/>
            <person name="Wade W."/>
            <person name="Curtis M."/>
        </authorList>
    </citation>
    <scope>NUCLEOTIDE SEQUENCE [LARGE SCALE GENOMIC DNA]</scope>
    <source>
        <strain evidence="5 6">CIP 106318</strain>
    </source>
</reference>
<keyword evidence="4" id="KW-0732">Signal</keyword>
<evidence type="ECO:0000313" key="5">
    <source>
        <dbReference type="EMBL" id="NYS48079.1"/>
    </source>
</evidence>
<comment type="subcellular location">
    <subcellularLocation>
        <location evidence="1">Cell envelope</location>
    </subcellularLocation>
</comment>
<dbReference type="EMBL" id="JACBYF010000027">
    <property type="protein sequence ID" value="NYS48079.1"/>
    <property type="molecule type" value="Genomic_DNA"/>
</dbReference>
<name>A0ABX2T0I7_9BACL</name>
<dbReference type="Proteomes" id="UP000531840">
    <property type="component" value="Unassembled WGS sequence"/>
</dbReference>
<feature type="compositionally biased region" description="Polar residues" evidence="2">
    <location>
        <begin position="26"/>
        <end position="49"/>
    </location>
</feature>
<proteinExistence type="predicted"/>
<dbReference type="InterPro" id="IPR013378">
    <property type="entry name" value="InlB-like_B-rpt"/>
</dbReference>
<evidence type="ECO:0000256" key="4">
    <source>
        <dbReference type="SAM" id="SignalP"/>
    </source>
</evidence>
<feature type="region of interest" description="Disordered" evidence="2">
    <location>
        <begin position="26"/>
        <end position="80"/>
    </location>
</feature>
<evidence type="ECO:0000256" key="3">
    <source>
        <dbReference type="SAM" id="Phobius"/>
    </source>
</evidence>
<keyword evidence="3" id="KW-0812">Transmembrane</keyword>
<accession>A0ABX2T0I7</accession>
<dbReference type="InterPro" id="IPR042229">
    <property type="entry name" value="Listeria/Bacterioides_rpt_sf"/>
</dbReference>